<keyword evidence="8" id="KW-1185">Reference proteome</keyword>
<keyword evidence="4" id="KW-0472">Membrane</keyword>
<evidence type="ECO:0000259" key="6">
    <source>
        <dbReference type="Pfam" id="PF01094"/>
    </source>
</evidence>
<feature type="chain" id="PRO_5043382933" evidence="5">
    <location>
        <begin position="39"/>
        <end position="237"/>
    </location>
</feature>
<keyword evidence="7" id="KW-0675">Receptor</keyword>
<dbReference type="SUPFAM" id="SSF53822">
    <property type="entry name" value="Periplasmic binding protein-like I"/>
    <property type="match status" value="1"/>
</dbReference>
<dbReference type="InterPro" id="IPR001828">
    <property type="entry name" value="ANF_lig-bd_rcpt"/>
</dbReference>
<gene>
    <name evidence="7" type="ORF">PoB_006943600</name>
</gene>
<evidence type="ECO:0000313" key="8">
    <source>
        <dbReference type="Proteomes" id="UP000735302"/>
    </source>
</evidence>
<feature type="domain" description="Receptor ligand binding region" evidence="6">
    <location>
        <begin position="65"/>
        <end position="174"/>
    </location>
</feature>
<dbReference type="InterPro" id="IPR028082">
    <property type="entry name" value="Peripla_BP_I"/>
</dbReference>
<feature type="signal peptide" evidence="5">
    <location>
        <begin position="1"/>
        <end position="38"/>
    </location>
</feature>
<evidence type="ECO:0000256" key="4">
    <source>
        <dbReference type="ARBA" id="ARBA00023136"/>
    </source>
</evidence>
<name>A0AAV4DGE8_9GAST</name>
<dbReference type="AlphaFoldDB" id="A0AAV4DGE8"/>
<evidence type="ECO:0000256" key="3">
    <source>
        <dbReference type="ARBA" id="ARBA00022989"/>
    </source>
</evidence>
<dbReference type="PANTHER" id="PTHR44755">
    <property type="entry name" value="NATRIURETIC PEPTIDE RECEPTOR 3-RELATED"/>
    <property type="match status" value="1"/>
</dbReference>
<dbReference type="PANTHER" id="PTHR44755:SF11">
    <property type="entry name" value="ATRIAL NATRIURETIC PEPTIDE RECEPTOR 3 ISOFORM X1"/>
    <property type="match status" value="1"/>
</dbReference>
<proteinExistence type="predicted"/>
<reference evidence="7 8" key="1">
    <citation type="journal article" date="2021" name="Elife">
        <title>Chloroplast acquisition without the gene transfer in kleptoplastic sea slugs, Plakobranchus ocellatus.</title>
        <authorList>
            <person name="Maeda T."/>
            <person name="Takahashi S."/>
            <person name="Yoshida T."/>
            <person name="Shimamura S."/>
            <person name="Takaki Y."/>
            <person name="Nagai Y."/>
            <person name="Toyoda A."/>
            <person name="Suzuki Y."/>
            <person name="Arimoto A."/>
            <person name="Ishii H."/>
            <person name="Satoh N."/>
            <person name="Nishiyama T."/>
            <person name="Hasebe M."/>
            <person name="Maruyama T."/>
            <person name="Minagawa J."/>
            <person name="Obokata J."/>
            <person name="Shigenobu S."/>
        </authorList>
    </citation>
    <scope>NUCLEOTIDE SEQUENCE [LARGE SCALE GENOMIC DNA]</scope>
</reference>
<dbReference type="GO" id="GO:0016020">
    <property type="term" value="C:membrane"/>
    <property type="evidence" value="ECO:0007669"/>
    <property type="project" value="UniProtKB-SubCell"/>
</dbReference>
<keyword evidence="3" id="KW-1133">Transmembrane helix</keyword>
<dbReference type="Gene3D" id="3.40.50.2300">
    <property type="match status" value="1"/>
</dbReference>
<sequence>MPQFSELWTSGLMPRSHKHLLSIGSMILLLFCFATVEAAVPKQKAMIAVLLPDDNSRPFSTHRLRPAMDIAVEKVTAPGGILHGHAMEISYRDSNCSSGQAMNNAINLYYGDKAHVFLGPICDYAAAPVARQCKYWNTPIITAVQARDFTSDKTTFPTVTRIGSNFYKLSEFIDTIDGRVVDMSHPSAFLNIPDQSLYVKTNDKREVCLETIAFGSGICGDKEQYCFLTFDDANMRF</sequence>
<evidence type="ECO:0000256" key="5">
    <source>
        <dbReference type="SAM" id="SignalP"/>
    </source>
</evidence>
<protein>
    <submittedName>
        <fullName evidence="7">Atrial natriuretic peptide receptor 3-like</fullName>
    </submittedName>
</protein>
<comment type="subcellular location">
    <subcellularLocation>
        <location evidence="1">Membrane</location>
    </subcellularLocation>
</comment>
<keyword evidence="2" id="KW-0812">Transmembrane</keyword>
<dbReference type="GO" id="GO:0038023">
    <property type="term" value="F:signaling receptor activity"/>
    <property type="evidence" value="ECO:0007669"/>
    <property type="project" value="TreeGrafter"/>
</dbReference>
<dbReference type="GO" id="GO:0017046">
    <property type="term" value="F:peptide hormone binding"/>
    <property type="evidence" value="ECO:0007669"/>
    <property type="project" value="TreeGrafter"/>
</dbReference>
<accession>A0AAV4DGE8</accession>
<organism evidence="7 8">
    <name type="scientific">Plakobranchus ocellatus</name>
    <dbReference type="NCBI Taxonomy" id="259542"/>
    <lineage>
        <taxon>Eukaryota</taxon>
        <taxon>Metazoa</taxon>
        <taxon>Spiralia</taxon>
        <taxon>Lophotrochozoa</taxon>
        <taxon>Mollusca</taxon>
        <taxon>Gastropoda</taxon>
        <taxon>Heterobranchia</taxon>
        <taxon>Euthyneura</taxon>
        <taxon>Panpulmonata</taxon>
        <taxon>Sacoglossa</taxon>
        <taxon>Placobranchoidea</taxon>
        <taxon>Plakobranchidae</taxon>
        <taxon>Plakobranchus</taxon>
    </lineage>
</organism>
<dbReference type="Proteomes" id="UP000735302">
    <property type="component" value="Unassembled WGS sequence"/>
</dbReference>
<dbReference type="InterPro" id="IPR052612">
    <property type="entry name" value="ANP_Clearance_Receptor"/>
</dbReference>
<keyword evidence="5" id="KW-0732">Signal</keyword>
<evidence type="ECO:0000256" key="2">
    <source>
        <dbReference type="ARBA" id="ARBA00022692"/>
    </source>
</evidence>
<dbReference type="EMBL" id="BLXT01007821">
    <property type="protein sequence ID" value="GFO42931.1"/>
    <property type="molecule type" value="Genomic_DNA"/>
</dbReference>
<dbReference type="Pfam" id="PF01094">
    <property type="entry name" value="ANF_receptor"/>
    <property type="match status" value="1"/>
</dbReference>
<comment type="caution">
    <text evidence="7">The sequence shown here is derived from an EMBL/GenBank/DDBJ whole genome shotgun (WGS) entry which is preliminary data.</text>
</comment>
<evidence type="ECO:0000256" key="1">
    <source>
        <dbReference type="ARBA" id="ARBA00004370"/>
    </source>
</evidence>
<evidence type="ECO:0000313" key="7">
    <source>
        <dbReference type="EMBL" id="GFO42931.1"/>
    </source>
</evidence>
<dbReference type="GO" id="GO:0007165">
    <property type="term" value="P:signal transduction"/>
    <property type="evidence" value="ECO:0007669"/>
    <property type="project" value="TreeGrafter"/>
</dbReference>